<feature type="compositionally biased region" description="Basic and acidic residues" evidence="1">
    <location>
        <begin position="202"/>
        <end position="216"/>
    </location>
</feature>
<dbReference type="Proteomes" id="UP001642483">
    <property type="component" value="Unassembled WGS sequence"/>
</dbReference>
<proteinExistence type="predicted"/>
<keyword evidence="3" id="KW-1185">Reference proteome</keyword>
<accession>A0ABP0H1W2</accession>
<feature type="compositionally biased region" description="Polar residues" evidence="1">
    <location>
        <begin position="1147"/>
        <end position="1161"/>
    </location>
</feature>
<feature type="region of interest" description="Disordered" evidence="1">
    <location>
        <begin position="202"/>
        <end position="232"/>
    </location>
</feature>
<gene>
    <name evidence="2" type="ORF">CVLEPA_LOCUS31365</name>
</gene>
<comment type="caution">
    <text evidence="2">The sequence shown here is derived from an EMBL/GenBank/DDBJ whole genome shotgun (WGS) entry which is preliminary data.</text>
</comment>
<feature type="region of interest" description="Disordered" evidence="1">
    <location>
        <begin position="629"/>
        <end position="664"/>
    </location>
</feature>
<evidence type="ECO:0000256" key="1">
    <source>
        <dbReference type="SAM" id="MobiDB-lite"/>
    </source>
</evidence>
<organism evidence="2 3">
    <name type="scientific">Clavelina lepadiformis</name>
    <name type="common">Light-bulb sea squirt</name>
    <name type="synonym">Ascidia lepadiformis</name>
    <dbReference type="NCBI Taxonomy" id="159417"/>
    <lineage>
        <taxon>Eukaryota</taxon>
        <taxon>Metazoa</taxon>
        <taxon>Chordata</taxon>
        <taxon>Tunicata</taxon>
        <taxon>Ascidiacea</taxon>
        <taxon>Aplousobranchia</taxon>
        <taxon>Clavelinidae</taxon>
        <taxon>Clavelina</taxon>
    </lineage>
</organism>
<feature type="compositionally biased region" description="Basic residues" evidence="1">
    <location>
        <begin position="217"/>
        <end position="232"/>
    </location>
</feature>
<feature type="compositionally biased region" description="Low complexity" evidence="1">
    <location>
        <begin position="636"/>
        <end position="645"/>
    </location>
</feature>
<feature type="region of interest" description="Disordered" evidence="1">
    <location>
        <begin position="1140"/>
        <end position="1167"/>
    </location>
</feature>
<reference evidence="2 3" key="1">
    <citation type="submission" date="2024-02" db="EMBL/GenBank/DDBJ databases">
        <authorList>
            <person name="Daric V."/>
            <person name="Darras S."/>
        </authorList>
    </citation>
    <scope>NUCLEOTIDE SEQUENCE [LARGE SCALE GENOMIC DNA]</scope>
</reference>
<feature type="compositionally biased region" description="Basic and acidic residues" evidence="1">
    <location>
        <begin position="844"/>
        <end position="855"/>
    </location>
</feature>
<evidence type="ECO:0000313" key="2">
    <source>
        <dbReference type="EMBL" id="CAK8697877.1"/>
    </source>
</evidence>
<evidence type="ECO:0000313" key="3">
    <source>
        <dbReference type="Proteomes" id="UP001642483"/>
    </source>
</evidence>
<name>A0ABP0H1W2_CLALP</name>
<dbReference type="EMBL" id="CAWYQH010000174">
    <property type="protein sequence ID" value="CAK8697877.1"/>
    <property type="molecule type" value="Genomic_DNA"/>
</dbReference>
<sequence>MSGTDDYGFLSAEPNSREKVTNVSQSDFCNKFDVKYSLKQTVAMKNVNPDTQQDCTQTAEKKVPWWKVLFKRGRKEKQQKNKLERRNSDLNLTMKSKVLESKQSRNGKCMSMLLHDNIEMIDDVNLTSKIKSESENQIAHSKVSSKMGLTRLATPGHMKVDKYVDISSKTTKTQILDNRTDCETSYNDGEAPLKHAEDIIEPGEEKNKQNKNELTKQNKKKQKPIKPLRKNTKVNILAGDNNKQNPQFNAKMEESNEFQRVLTRSRSMIHLRTPFRKKDRLLNCSITSKSKKSLSKEDILANTAYQEYNFPDQTSKRQENEGLIDVYDRYPRKKVEQRKVLINMYTKEEIPVENGVPQWDSKSYEYATQRPLARRIYFSNRKQGRPTKFVESSFLGAHEISPILPVRCNTQNKEKSYSTLRKIGDMSILSLENEPGNLQLGEAHHKVEAQVHVQKETQMKLPLVDTKEKIAQKSPLKEKDHIRIKSNTVSDLLSNAVATSTVEQVNSTMEDENSLVETDEPDLMKFGRSFILTGVVDQKMPDVIIQKHPYLAMSFPVRNMAQCLRHATLRKQSPSKEDVSENKAIVDSHSPQTIEDISNPAYCETKKHSIGCTPQKNCLYHLSNSKKTERSKLEMTQSSNSTSNSKTHTPCGPPRRCHSDSDLSSTFSVTPMKLNKYLSAAMEPNPFNGSGRKICRSRSARTDRLLTRMKHRIQRLERLSDLALQDNTSFLNAPSLSGSSEKLTKLESDNLDLSVKYASTESISRKCANAKPRFNLQSLAEPSQSTSLKKFKQLIHSRMDKVNIMQTTTQQHFPVKSKTEAETLRQQAQVTLYENLWPPYESYADKESTRTHPSVDRTIQTNPGENCRENTRVTFSSANVRPITSEIECESQRSRQEAPMQKSKKIYSNESFCAKREKNTFSCALSRSSVKIYPKYVFRALQDTAVSNSNGNKPQKHAKSISLSANEIQRPKQHLQTQKCIQDDLKQSFSTRGKSTDAAGSTRIQTTFGSKIEDFSTNCRAVRSSASYFSTSLLQNQAKIKDTMLKEMKRISTRYTSFKQESCDNFQHCENKANRCQIHGVDGASNQNRYETVFPVGIDIPEEARASNRRGMIRNVDTEEDGYATMSSNDSTLAQYGSVVWPEPRSANRTGKSGPRESSIQKPGHKSPIEYIIPHQNNIIEDTNGFLEWDCDETDL</sequence>
<protein>
    <submittedName>
        <fullName evidence="2">Uncharacterized protein</fullName>
    </submittedName>
</protein>
<feature type="region of interest" description="Disordered" evidence="1">
    <location>
        <begin position="844"/>
        <end position="865"/>
    </location>
</feature>